<feature type="transmembrane region" description="Helical" evidence="9">
    <location>
        <begin position="275"/>
        <end position="297"/>
    </location>
</feature>
<dbReference type="VEuPathDB" id="FungiDB:GWK60_C00055"/>
<dbReference type="Proteomes" id="UP000054886">
    <property type="component" value="Unassembled WGS sequence"/>
</dbReference>
<evidence type="ECO:0000256" key="8">
    <source>
        <dbReference type="PIRNR" id="PIRNR002744"/>
    </source>
</evidence>
<dbReference type="PANTHER" id="PTHR31806:SF1">
    <property type="entry name" value="PURINE-CYTOSINE PERMEASE FCY2-RELATED"/>
    <property type="match status" value="1"/>
</dbReference>
<feature type="transmembrane region" description="Helical" evidence="9">
    <location>
        <begin position="95"/>
        <end position="114"/>
    </location>
</feature>
<evidence type="ECO:0000256" key="6">
    <source>
        <dbReference type="ARBA" id="ARBA00022989"/>
    </source>
</evidence>
<feature type="transmembrane region" description="Helical" evidence="9">
    <location>
        <begin position="507"/>
        <end position="530"/>
    </location>
</feature>
<dbReference type="InterPro" id="IPR001248">
    <property type="entry name" value="Pur-cyt_permease"/>
</dbReference>
<keyword evidence="5 9" id="KW-0812">Transmembrane</keyword>
<evidence type="ECO:0000313" key="11">
    <source>
        <dbReference type="Proteomes" id="UP000054886"/>
    </source>
</evidence>
<dbReference type="CDD" id="cd11484">
    <property type="entry name" value="SLC-NCS1sbd_CobB-like"/>
    <property type="match status" value="1"/>
</dbReference>
<sequence length="540" mass="60051">MLTLNYSDIESNISDNIFTAETVTDRLENNHYEDLELKDITFKEKFNELDNKSTETDKDETCFKSPFIIWLKRTLNAETKGVEPINENEKNDTNIFGSSFVWFSANLVLAAYGVGSLGPTVYHLNFAISVLTIVFFNILGLVSVSFFSVFGAELGLRQMIISRYLVGNVTARIFAALNCIGCVGWDVLNIYLAAKLFAIIKTGGNHLPLWGGCIVIVGSTVFIAALGYKFIHIYEKWSWIPNLAVFLIIISRIKISREFSNGPWTSGSTTAGNVLSFGSAIFGSAAGWVTYSADYTVYMPRRTNKFRIFFFNSIGLAFSLIFTMIVGAAAGMCAVNNSKWMELYNEFQIGGVTYALLVPNSLHGFGKFCCVILAMSTVANNVPSMYTIALSVQALWEPLTSVPRAIWTIFANIVVLGISIPACYFFQSFMQNFMGSIGYFYALYIGISLAEHCVFRRKFGNYNVNDHSNWEKLPIGFAGCIALIVGSFGVALGMAQTYWVGEIARKIGTYGGDIGFELGMSWAFLTYIIIRPIEIKYYGR</sequence>
<feature type="transmembrane region" description="Helical" evidence="9">
    <location>
        <begin position="438"/>
        <end position="455"/>
    </location>
</feature>
<keyword evidence="7 8" id="KW-0472">Membrane</keyword>
<comment type="subcellular location">
    <subcellularLocation>
        <location evidence="1">Membrane</location>
        <topology evidence="1">Multi-pass membrane protein</topology>
    </subcellularLocation>
</comment>
<dbReference type="EMBL" id="LLZZ01000184">
    <property type="protein sequence ID" value="KTA95478.1"/>
    <property type="molecule type" value="Genomic_DNA"/>
</dbReference>
<proteinExistence type="inferred from homology"/>
<feature type="transmembrane region" description="Helical" evidence="9">
    <location>
        <begin position="126"/>
        <end position="152"/>
    </location>
</feature>
<evidence type="ECO:0000256" key="3">
    <source>
        <dbReference type="ARBA" id="ARBA00022448"/>
    </source>
</evidence>
<dbReference type="PANTHER" id="PTHR31806">
    <property type="entry name" value="PURINE-CYTOSINE PERMEASE FCY2-RELATED"/>
    <property type="match status" value="1"/>
</dbReference>
<feature type="transmembrane region" description="Helical" evidence="9">
    <location>
        <begin position="173"/>
        <end position="194"/>
    </location>
</feature>
<dbReference type="GO" id="GO:0015856">
    <property type="term" value="P:cytosine transport"/>
    <property type="evidence" value="ECO:0007669"/>
    <property type="project" value="UniProtKB-ARBA"/>
</dbReference>
<dbReference type="PIRSF" id="PIRSF002744">
    <property type="entry name" value="Pur-cyt_permease"/>
    <property type="match status" value="1"/>
</dbReference>
<evidence type="ECO:0000256" key="7">
    <source>
        <dbReference type="ARBA" id="ARBA00023136"/>
    </source>
</evidence>
<reference evidence="10 11" key="1">
    <citation type="submission" date="2015-10" db="EMBL/GenBank/DDBJ databases">
        <title>Draft genomes sequences of Candida glabrata isolates 1A, 1B, 2A, 2B, 3A and 3B.</title>
        <authorList>
            <person name="Haavelsrud O.E."/>
            <person name="Gaustad P."/>
        </authorList>
    </citation>
    <scope>NUCLEOTIDE SEQUENCE [LARGE SCALE GENOMIC DNA]</scope>
    <source>
        <strain evidence="10">910700640</strain>
    </source>
</reference>
<comment type="similarity">
    <text evidence="2 8">Belongs to the purine-cytosine permease (2.A.39) family.</text>
</comment>
<feature type="transmembrane region" description="Helical" evidence="9">
    <location>
        <begin position="475"/>
        <end position="495"/>
    </location>
</feature>
<evidence type="ECO:0000256" key="4">
    <source>
        <dbReference type="ARBA" id="ARBA00022553"/>
    </source>
</evidence>
<protein>
    <submittedName>
        <fullName evidence="10">Purine-cytosine permease FCY21</fullName>
    </submittedName>
</protein>
<evidence type="ECO:0000256" key="9">
    <source>
        <dbReference type="SAM" id="Phobius"/>
    </source>
</evidence>
<dbReference type="Gene3D" id="1.10.4160.10">
    <property type="entry name" value="Hydantoin permease"/>
    <property type="match status" value="1"/>
</dbReference>
<keyword evidence="4" id="KW-0597">Phosphoprotein</keyword>
<feature type="transmembrane region" description="Helical" evidence="9">
    <location>
        <begin position="239"/>
        <end position="255"/>
    </location>
</feature>
<dbReference type="VEuPathDB" id="FungiDB:GVI51_C00055"/>
<dbReference type="GO" id="GO:0015205">
    <property type="term" value="F:nucleobase transmembrane transporter activity"/>
    <property type="evidence" value="ECO:0007669"/>
    <property type="project" value="TreeGrafter"/>
</dbReference>
<accession>A0A0W0DPM9</accession>
<dbReference type="VEuPathDB" id="FungiDB:B1J91_C00231g"/>
<evidence type="ECO:0000313" key="10">
    <source>
        <dbReference type="EMBL" id="KTA95478.1"/>
    </source>
</evidence>
<dbReference type="GO" id="GO:0000329">
    <property type="term" value="C:fungal-type vacuole membrane"/>
    <property type="evidence" value="ECO:0007669"/>
    <property type="project" value="TreeGrafter"/>
</dbReference>
<comment type="caution">
    <text evidence="10">The sequence shown here is derived from an EMBL/GenBank/DDBJ whole genome shotgun (WGS) entry which is preliminary data.</text>
</comment>
<feature type="transmembrane region" description="Helical" evidence="9">
    <location>
        <begin position="206"/>
        <end position="227"/>
    </location>
</feature>
<evidence type="ECO:0000256" key="5">
    <source>
        <dbReference type="ARBA" id="ARBA00022692"/>
    </source>
</evidence>
<feature type="transmembrane region" description="Helical" evidence="9">
    <location>
        <begin position="309"/>
        <end position="332"/>
    </location>
</feature>
<dbReference type="InterPro" id="IPR026030">
    <property type="entry name" value="Pur-cyt_permease_Fcy2/21/22"/>
</dbReference>
<dbReference type="VEuPathDB" id="FungiDB:CAGL0C00231g"/>
<evidence type="ECO:0000256" key="1">
    <source>
        <dbReference type="ARBA" id="ARBA00004141"/>
    </source>
</evidence>
<dbReference type="Pfam" id="PF02133">
    <property type="entry name" value="Transp_cyt_pur"/>
    <property type="match status" value="1"/>
</dbReference>
<evidence type="ECO:0000256" key="2">
    <source>
        <dbReference type="ARBA" id="ARBA00008974"/>
    </source>
</evidence>
<keyword evidence="3 8" id="KW-0813">Transport</keyword>
<feature type="transmembrane region" description="Helical" evidence="9">
    <location>
        <begin position="405"/>
        <end position="426"/>
    </location>
</feature>
<dbReference type="GO" id="GO:0005886">
    <property type="term" value="C:plasma membrane"/>
    <property type="evidence" value="ECO:0007669"/>
    <property type="project" value="TreeGrafter"/>
</dbReference>
<name>A0A0W0DPM9_CANGB</name>
<gene>
    <name evidence="10" type="ORF">AO440_000378</name>
</gene>
<dbReference type="AlphaFoldDB" id="A0A0W0DPM9"/>
<organism evidence="10 11">
    <name type="scientific">Candida glabrata</name>
    <name type="common">Yeast</name>
    <name type="synonym">Torulopsis glabrata</name>
    <dbReference type="NCBI Taxonomy" id="5478"/>
    <lineage>
        <taxon>Eukaryota</taxon>
        <taxon>Fungi</taxon>
        <taxon>Dikarya</taxon>
        <taxon>Ascomycota</taxon>
        <taxon>Saccharomycotina</taxon>
        <taxon>Saccharomycetes</taxon>
        <taxon>Saccharomycetales</taxon>
        <taxon>Saccharomycetaceae</taxon>
        <taxon>Nakaseomyces</taxon>
    </lineage>
</organism>
<dbReference type="FunFam" id="1.10.4160.10:FF:000002">
    <property type="entry name" value="Purine-cytosine permease fcyB"/>
    <property type="match status" value="1"/>
</dbReference>
<keyword evidence="6 9" id="KW-1133">Transmembrane helix</keyword>